<keyword evidence="1" id="KW-0732">Signal</keyword>
<evidence type="ECO:0000313" key="2">
    <source>
        <dbReference type="EMBL" id="MVQ28294.1"/>
    </source>
</evidence>
<evidence type="ECO:0000313" key="3">
    <source>
        <dbReference type="Proteomes" id="UP000469385"/>
    </source>
</evidence>
<dbReference type="RefSeq" id="WP_157396419.1">
    <property type="nucleotide sequence ID" value="NZ_WSEL01000003.1"/>
</dbReference>
<comment type="caution">
    <text evidence="2">The sequence shown here is derived from an EMBL/GenBank/DDBJ whole genome shotgun (WGS) entry which is preliminary data.</text>
</comment>
<organism evidence="2 3">
    <name type="scientific">Ramlibacter pinisoli</name>
    <dbReference type="NCBI Taxonomy" id="2682844"/>
    <lineage>
        <taxon>Bacteria</taxon>
        <taxon>Pseudomonadati</taxon>
        <taxon>Pseudomonadota</taxon>
        <taxon>Betaproteobacteria</taxon>
        <taxon>Burkholderiales</taxon>
        <taxon>Comamonadaceae</taxon>
        <taxon>Ramlibacter</taxon>
    </lineage>
</organism>
<dbReference type="AlphaFoldDB" id="A0A6N8INE2"/>
<name>A0A6N8INE2_9BURK</name>
<accession>A0A6N8INE2</accession>
<reference evidence="2 3" key="1">
    <citation type="submission" date="2019-12" db="EMBL/GenBank/DDBJ databases">
        <authorList>
            <person name="Huq M.A."/>
        </authorList>
    </citation>
    <scope>NUCLEOTIDE SEQUENCE [LARGE SCALE GENOMIC DNA]</scope>
    <source>
        <strain evidence="2 3">MAH-25</strain>
    </source>
</reference>
<evidence type="ECO:0008006" key="4">
    <source>
        <dbReference type="Google" id="ProtNLM"/>
    </source>
</evidence>
<sequence length="233" mass="25997">MTKRLWWALCLVGVGAVARAQVPSPEPVFDTREANLIAVLRESAGANQEEETLQPYGTLQARLPDGSEVELETSWYRYVGDMHIRLVFDSRTQLQSASPDDLDRLRLDPEQAVRVAVGNLRRTYGEPQVRPWTGGLMQVSGRADDLNSSYFLDRDFWSDLEARHRSGLVVAVPQRGGLLYAPADDPHAITALRFSAPALYAASRTRVSSALYLFKDGHWSVFQPPLSAERTAQ</sequence>
<keyword evidence="3" id="KW-1185">Reference proteome</keyword>
<dbReference type="EMBL" id="WSEL01000003">
    <property type="protein sequence ID" value="MVQ28294.1"/>
    <property type="molecule type" value="Genomic_DNA"/>
</dbReference>
<dbReference type="Proteomes" id="UP000469385">
    <property type="component" value="Unassembled WGS sequence"/>
</dbReference>
<proteinExistence type="predicted"/>
<protein>
    <recommendedName>
        <fullName evidence="4">Outer membrane lipoprotein carrier protein LolA</fullName>
    </recommendedName>
</protein>
<feature type="chain" id="PRO_5026903307" description="Outer membrane lipoprotein carrier protein LolA" evidence="1">
    <location>
        <begin position="21"/>
        <end position="233"/>
    </location>
</feature>
<gene>
    <name evidence="2" type="ORF">GON04_02445</name>
</gene>
<feature type="signal peptide" evidence="1">
    <location>
        <begin position="1"/>
        <end position="20"/>
    </location>
</feature>
<evidence type="ECO:0000256" key="1">
    <source>
        <dbReference type="SAM" id="SignalP"/>
    </source>
</evidence>